<protein>
    <submittedName>
        <fullName evidence="2">Helix-turn-helix transcriptional regulator</fullName>
    </submittedName>
</protein>
<dbReference type="Pfam" id="PF01381">
    <property type="entry name" value="HTH_3"/>
    <property type="match status" value="1"/>
</dbReference>
<dbReference type="Gene3D" id="1.10.260.40">
    <property type="entry name" value="lambda repressor-like DNA-binding domains"/>
    <property type="match status" value="1"/>
</dbReference>
<accession>A0AAJ6A2S3</accession>
<evidence type="ECO:0000259" key="1">
    <source>
        <dbReference type="PROSITE" id="PS50943"/>
    </source>
</evidence>
<proteinExistence type="predicted"/>
<dbReference type="PROSITE" id="PS50943">
    <property type="entry name" value="HTH_CROC1"/>
    <property type="match status" value="1"/>
</dbReference>
<reference evidence="2" key="1">
    <citation type="submission" date="2023-04" db="EMBL/GenBank/DDBJ databases">
        <title>Genomic of Limosilactobacillus fermentum MSJK0025.</title>
        <authorList>
            <person name="Yang S."/>
        </authorList>
    </citation>
    <scope>NUCLEOTIDE SEQUENCE</scope>
    <source>
        <strain evidence="2">MSJK0025</strain>
        <plasmid evidence="2">pMSJK0025</plasmid>
    </source>
</reference>
<dbReference type="InterPro" id="IPR010982">
    <property type="entry name" value="Lambda_DNA-bd_dom_sf"/>
</dbReference>
<name>A0AAJ6A2S3_LIMFE</name>
<feature type="domain" description="HTH cro/C1-type" evidence="1">
    <location>
        <begin position="7"/>
        <end position="59"/>
    </location>
</feature>
<dbReference type="CDD" id="cd00093">
    <property type="entry name" value="HTH_XRE"/>
    <property type="match status" value="1"/>
</dbReference>
<keyword evidence="2" id="KW-0614">Plasmid</keyword>
<dbReference type="AlphaFoldDB" id="A0AAJ6A2S3"/>
<dbReference type="Proteomes" id="UP001218104">
    <property type="component" value="Plasmid pMSJK0025"/>
</dbReference>
<gene>
    <name evidence="2" type="ORF">P8634_10880</name>
</gene>
<evidence type="ECO:0000313" key="3">
    <source>
        <dbReference type="Proteomes" id="UP001218104"/>
    </source>
</evidence>
<organism evidence="2 3">
    <name type="scientific">Limosilactobacillus fermentum</name>
    <name type="common">Lactobacillus fermentum</name>
    <dbReference type="NCBI Taxonomy" id="1613"/>
    <lineage>
        <taxon>Bacteria</taxon>
        <taxon>Bacillati</taxon>
        <taxon>Bacillota</taxon>
        <taxon>Bacilli</taxon>
        <taxon>Lactobacillales</taxon>
        <taxon>Lactobacillaceae</taxon>
        <taxon>Limosilactobacillus</taxon>
    </lineage>
</organism>
<evidence type="ECO:0000313" key="2">
    <source>
        <dbReference type="EMBL" id="WFR90182.1"/>
    </source>
</evidence>
<dbReference type="EMBL" id="CP121469">
    <property type="protein sequence ID" value="WFR90182.1"/>
    <property type="molecule type" value="Genomic_DNA"/>
</dbReference>
<geneLocation type="plasmid" evidence="2 3">
    <name>pMSJK0025</name>
</geneLocation>
<dbReference type="GO" id="GO:0003677">
    <property type="term" value="F:DNA binding"/>
    <property type="evidence" value="ECO:0007669"/>
    <property type="project" value="InterPro"/>
</dbReference>
<dbReference type="SUPFAM" id="SSF47413">
    <property type="entry name" value="lambda repressor-like DNA-binding domains"/>
    <property type="match status" value="1"/>
</dbReference>
<dbReference type="RefSeq" id="WP_101888723.1">
    <property type="nucleotide sequence ID" value="NZ_CP053314.1"/>
</dbReference>
<sequence length="105" mass="11846">MNLLDRIKTISKQKGLSLRTVNERAGLGPNAIYKWKNTSPSFDKLEKVAKVLDVTPNYLLGREDHSSNAPVDLLDGVRMYNGKPINDQEKEMIKALLDAYRKGDD</sequence>
<dbReference type="InterPro" id="IPR001387">
    <property type="entry name" value="Cro/C1-type_HTH"/>
</dbReference>
<dbReference type="SMART" id="SM00530">
    <property type="entry name" value="HTH_XRE"/>
    <property type="match status" value="1"/>
</dbReference>